<dbReference type="KEGG" id="bmor:110384801"/>
<dbReference type="EnsemblMetazoa" id="XM_021346406.2">
    <property type="protein sequence ID" value="XP_021202081.1"/>
    <property type="gene ID" value="LOC110384801"/>
</dbReference>
<protein>
    <submittedName>
        <fullName evidence="2">Uncharacterized protein</fullName>
    </submittedName>
</protein>
<proteinExistence type="predicted"/>
<keyword evidence="3" id="KW-1185">Reference proteome</keyword>
<dbReference type="InterPro" id="IPR046350">
    <property type="entry name" value="Cystatin_sf"/>
</dbReference>
<reference evidence="3" key="1">
    <citation type="journal article" date="2008" name="Insect Biochem. Mol. Biol.">
        <title>The genome of a lepidopteran model insect, the silkworm Bombyx mori.</title>
        <authorList>
            <consortium name="International Silkworm Genome Consortium"/>
        </authorList>
    </citation>
    <scope>NUCLEOTIDE SEQUENCE [LARGE SCALE GENOMIC DNA]</scope>
    <source>
        <strain evidence="3">p50T</strain>
    </source>
</reference>
<sequence>MLFIRSLDFYKKLLRLLVLMVMMQQFAAEPVSREKRTLGWLRKDCNNPIYWKHANTAIEKYVQLHNIKHKFKVHKVVGVKQLLSNLLTTISFMACSDLKPGVYVNCEVSLYEGGPCCNNWKTVCPNLY</sequence>
<keyword evidence="1" id="KW-0732">Signal</keyword>
<dbReference type="RefSeq" id="XP_021202081.1">
    <property type="nucleotide sequence ID" value="XM_021346406.3"/>
</dbReference>
<evidence type="ECO:0000313" key="2">
    <source>
        <dbReference type="EnsemblMetazoa" id="XP_021202081.1"/>
    </source>
</evidence>
<dbReference type="GeneID" id="110384801"/>
<dbReference type="Proteomes" id="UP000005204">
    <property type="component" value="Unassembled WGS sequence"/>
</dbReference>
<feature type="signal peptide" evidence="1">
    <location>
        <begin position="1"/>
        <end position="28"/>
    </location>
</feature>
<dbReference type="SMR" id="A0A8R2HNS8"/>
<feature type="chain" id="PRO_5035868877" evidence="1">
    <location>
        <begin position="29"/>
        <end position="128"/>
    </location>
</feature>
<accession>A0A8R2HNS8</accession>
<dbReference type="SUPFAM" id="SSF54403">
    <property type="entry name" value="Cystatin/monellin"/>
    <property type="match status" value="1"/>
</dbReference>
<reference evidence="2" key="2">
    <citation type="submission" date="2022-06" db="UniProtKB">
        <authorList>
            <consortium name="EnsemblMetazoa"/>
        </authorList>
    </citation>
    <scope>IDENTIFICATION</scope>
    <source>
        <strain evidence="2">p50T (Dazao)</strain>
    </source>
</reference>
<organism evidence="2 3">
    <name type="scientific">Bombyx mori</name>
    <name type="common">Silk moth</name>
    <dbReference type="NCBI Taxonomy" id="7091"/>
    <lineage>
        <taxon>Eukaryota</taxon>
        <taxon>Metazoa</taxon>
        <taxon>Ecdysozoa</taxon>
        <taxon>Arthropoda</taxon>
        <taxon>Hexapoda</taxon>
        <taxon>Insecta</taxon>
        <taxon>Pterygota</taxon>
        <taxon>Neoptera</taxon>
        <taxon>Endopterygota</taxon>
        <taxon>Lepidoptera</taxon>
        <taxon>Glossata</taxon>
        <taxon>Ditrysia</taxon>
        <taxon>Bombycoidea</taxon>
        <taxon>Bombycidae</taxon>
        <taxon>Bombycinae</taxon>
        <taxon>Bombyx</taxon>
    </lineage>
</organism>
<evidence type="ECO:0000256" key="1">
    <source>
        <dbReference type="SAM" id="SignalP"/>
    </source>
</evidence>
<dbReference type="AlphaFoldDB" id="A0A8R2HNS8"/>
<name>A0A8R2HNS8_BOMMO</name>
<evidence type="ECO:0000313" key="3">
    <source>
        <dbReference type="Proteomes" id="UP000005204"/>
    </source>
</evidence>